<sequence length="110" mass="13013">MAKKKYYRKLVRDRIPEIIAKEGDEAFTKILTVKQYQLELKRKIIEEAKKVKQAKTKTEVIHELADILECIDALTESYGVPRYALEREQREKRARRGGFTKRIYLLATSR</sequence>
<dbReference type="CDD" id="cd11532">
    <property type="entry name" value="NTP-PPase_COG4997"/>
    <property type="match status" value="1"/>
</dbReference>
<dbReference type="Proteomes" id="UP000228711">
    <property type="component" value="Unassembled WGS sequence"/>
</dbReference>
<comment type="caution">
    <text evidence="1">The sequence shown here is derived from an EMBL/GenBank/DDBJ whole genome shotgun (WGS) entry which is preliminary data.</text>
</comment>
<dbReference type="AlphaFoldDB" id="A0A2H0YTZ8"/>
<dbReference type="EMBL" id="PEXV01000139">
    <property type="protein sequence ID" value="PIS41222.1"/>
    <property type="molecule type" value="Genomic_DNA"/>
</dbReference>
<organism evidence="1 2">
    <name type="scientific">Candidatus Kerfeldbacteria bacterium CG08_land_8_20_14_0_20_42_7</name>
    <dbReference type="NCBI Taxonomy" id="2014245"/>
    <lineage>
        <taxon>Bacteria</taxon>
        <taxon>Candidatus Kerfeldiibacteriota</taxon>
    </lineage>
</organism>
<reference evidence="2" key="1">
    <citation type="submission" date="2017-09" db="EMBL/GenBank/DDBJ databases">
        <title>Depth-based differentiation of microbial function through sediment-hosted aquifers and enrichment of novel symbionts in the deep terrestrial subsurface.</title>
        <authorList>
            <person name="Probst A.J."/>
            <person name="Ladd B."/>
            <person name="Jarett J.K."/>
            <person name="Geller-Mcgrath D.E."/>
            <person name="Sieber C.M.K."/>
            <person name="Emerson J.B."/>
            <person name="Anantharaman K."/>
            <person name="Thomas B.C."/>
            <person name="Malmstrom R."/>
            <person name="Stieglmeier M."/>
            <person name="Klingl A."/>
            <person name="Woyke T."/>
            <person name="Ryan C.M."/>
            <person name="Banfield J.F."/>
        </authorList>
    </citation>
    <scope>NUCLEOTIDE SEQUENCE [LARGE SCALE GENOMIC DNA]</scope>
</reference>
<evidence type="ECO:0008006" key="3">
    <source>
        <dbReference type="Google" id="ProtNLM"/>
    </source>
</evidence>
<accession>A0A2H0YTZ8</accession>
<protein>
    <recommendedName>
        <fullName evidence="3">Phosphoribosyl-ATP pyrophosphohydrolase</fullName>
    </recommendedName>
</protein>
<name>A0A2H0YTZ8_9BACT</name>
<evidence type="ECO:0000313" key="2">
    <source>
        <dbReference type="Proteomes" id="UP000228711"/>
    </source>
</evidence>
<evidence type="ECO:0000313" key="1">
    <source>
        <dbReference type="EMBL" id="PIS41222.1"/>
    </source>
</evidence>
<dbReference type="InterPro" id="IPR038735">
    <property type="entry name" value="MSMEG_1276-like_NTP-PPase_dom"/>
</dbReference>
<gene>
    <name evidence="1" type="ORF">COT25_04325</name>
</gene>
<proteinExistence type="predicted"/>